<keyword evidence="1" id="KW-0175">Coiled coil</keyword>
<keyword evidence="4" id="KW-1185">Reference proteome</keyword>
<feature type="region of interest" description="Disordered" evidence="2">
    <location>
        <begin position="1"/>
        <end position="100"/>
    </location>
</feature>
<gene>
    <name evidence="3" type="primary">Hypp5071</name>
    <name evidence="3" type="ORF">BLAG_LOCUS24643</name>
</gene>
<feature type="coiled-coil region" evidence="1">
    <location>
        <begin position="131"/>
        <end position="166"/>
    </location>
</feature>
<evidence type="ECO:0000256" key="2">
    <source>
        <dbReference type="SAM" id="MobiDB-lite"/>
    </source>
</evidence>
<dbReference type="OrthoDB" id="6155282at2759"/>
<protein>
    <submittedName>
        <fullName evidence="3">Hypp5071 protein</fullName>
    </submittedName>
</protein>
<evidence type="ECO:0000313" key="4">
    <source>
        <dbReference type="Proteomes" id="UP000838412"/>
    </source>
</evidence>
<dbReference type="AlphaFoldDB" id="A0A8K0AE45"/>
<proteinExistence type="predicted"/>
<feature type="compositionally biased region" description="Basic and acidic residues" evidence="2">
    <location>
        <begin position="88"/>
        <end position="100"/>
    </location>
</feature>
<accession>A0A8K0AE45</accession>
<dbReference type="Proteomes" id="UP000838412">
    <property type="component" value="Chromosome 9"/>
</dbReference>
<evidence type="ECO:0000256" key="1">
    <source>
        <dbReference type="SAM" id="Coils"/>
    </source>
</evidence>
<sequence length="167" mass="18701">MSQHGTGEETTDFSGPDFSLSIDGEGDVCTENGQVSGHDMQHSLKRKNLKQVAPDISKGSEEEVTNKRHRNTPGPEQPSAHSGSSKSSSEEHDSMKALNKELGQEMKMMFMNWAVAFSESEQFELFCPTRVDGLLQEARALEENLKEQKKCLLQRLQMLSQTLQQEN</sequence>
<name>A0A8K0AE45_BRALA</name>
<evidence type="ECO:0000313" key="3">
    <source>
        <dbReference type="EMBL" id="CAH1273253.1"/>
    </source>
</evidence>
<reference evidence="3" key="1">
    <citation type="submission" date="2022-01" db="EMBL/GenBank/DDBJ databases">
        <authorList>
            <person name="Braso-Vives M."/>
        </authorList>
    </citation>
    <scope>NUCLEOTIDE SEQUENCE</scope>
</reference>
<dbReference type="EMBL" id="OV696694">
    <property type="protein sequence ID" value="CAH1273253.1"/>
    <property type="molecule type" value="Genomic_DNA"/>
</dbReference>
<organism evidence="3 4">
    <name type="scientific">Branchiostoma lanceolatum</name>
    <name type="common">Common lancelet</name>
    <name type="synonym">Amphioxus lanceolatum</name>
    <dbReference type="NCBI Taxonomy" id="7740"/>
    <lineage>
        <taxon>Eukaryota</taxon>
        <taxon>Metazoa</taxon>
        <taxon>Chordata</taxon>
        <taxon>Cephalochordata</taxon>
        <taxon>Leptocardii</taxon>
        <taxon>Amphioxiformes</taxon>
        <taxon>Branchiostomatidae</taxon>
        <taxon>Branchiostoma</taxon>
    </lineage>
</organism>